<accession>A0A9J6AKK0</accession>
<proteinExistence type="predicted"/>
<gene>
    <name evidence="1" type="ORF">H5410_010394</name>
</gene>
<reference evidence="1 2" key="1">
    <citation type="submission" date="2020-09" db="EMBL/GenBank/DDBJ databases">
        <title>De no assembly of potato wild relative species, Solanum commersonii.</title>
        <authorList>
            <person name="Cho K."/>
        </authorList>
    </citation>
    <scope>NUCLEOTIDE SEQUENCE [LARGE SCALE GENOMIC DNA]</scope>
    <source>
        <strain evidence="1">LZ3.2</strain>
        <tissue evidence="1">Leaf</tissue>
    </source>
</reference>
<name>A0A9J6AKK0_SOLCO</name>
<organism evidence="1 2">
    <name type="scientific">Solanum commersonii</name>
    <name type="common">Commerson's wild potato</name>
    <name type="synonym">Commerson's nightshade</name>
    <dbReference type="NCBI Taxonomy" id="4109"/>
    <lineage>
        <taxon>Eukaryota</taxon>
        <taxon>Viridiplantae</taxon>
        <taxon>Streptophyta</taxon>
        <taxon>Embryophyta</taxon>
        <taxon>Tracheophyta</taxon>
        <taxon>Spermatophyta</taxon>
        <taxon>Magnoliopsida</taxon>
        <taxon>eudicotyledons</taxon>
        <taxon>Gunneridae</taxon>
        <taxon>Pentapetalae</taxon>
        <taxon>asterids</taxon>
        <taxon>lamiids</taxon>
        <taxon>Solanales</taxon>
        <taxon>Solanaceae</taxon>
        <taxon>Solanoideae</taxon>
        <taxon>Solaneae</taxon>
        <taxon>Solanum</taxon>
    </lineage>
</organism>
<sequence>MMNNRVIVTKSRFVYFTIKSKAHNPNTQKSQKILSLHRSSDSQALKKFLGRIIVTTPRLPIKLQNQAIKWLISSLVHSRP</sequence>
<protein>
    <submittedName>
        <fullName evidence="1">Uncharacterized protein</fullName>
    </submittedName>
</protein>
<dbReference type="EMBL" id="JACXVP010000002">
    <property type="protein sequence ID" value="KAG5625176.1"/>
    <property type="molecule type" value="Genomic_DNA"/>
</dbReference>
<dbReference type="Proteomes" id="UP000824120">
    <property type="component" value="Chromosome 2"/>
</dbReference>
<comment type="caution">
    <text evidence="1">The sequence shown here is derived from an EMBL/GenBank/DDBJ whole genome shotgun (WGS) entry which is preliminary data.</text>
</comment>
<evidence type="ECO:0000313" key="1">
    <source>
        <dbReference type="EMBL" id="KAG5625176.1"/>
    </source>
</evidence>
<evidence type="ECO:0000313" key="2">
    <source>
        <dbReference type="Proteomes" id="UP000824120"/>
    </source>
</evidence>
<dbReference type="AlphaFoldDB" id="A0A9J6AKK0"/>
<keyword evidence="2" id="KW-1185">Reference proteome</keyword>